<keyword evidence="3" id="KW-1185">Reference proteome</keyword>
<gene>
    <name evidence="2" type="ORF">ABDJ38_07825</name>
</gene>
<dbReference type="Proteomes" id="UP001484535">
    <property type="component" value="Unassembled WGS sequence"/>
</dbReference>
<protein>
    <recommendedName>
        <fullName evidence="4">EamA domain-containing protein</fullName>
    </recommendedName>
</protein>
<organism evidence="2 3">
    <name type="scientific">Aurantiacibacter flavus</name>
    <dbReference type="NCBI Taxonomy" id="3145232"/>
    <lineage>
        <taxon>Bacteria</taxon>
        <taxon>Pseudomonadati</taxon>
        <taxon>Pseudomonadota</taxon>
        <taxon>Alphaproteobacteria</taxon>
        <taxon>Sphingomonadales</taxon>
        <taxon>Erythrobacteraceae</taxon>
        <taxon>Aurantiacibacter</taxon>
    </lineage>
</organism>
<name>A0ABV0CW31_9SPHN</name>
<dbReference type="EMBL" id="JBDLBR010000002">
    <property type="protein sequence ID" value="MEN7537079.1"/>
    <property type="molecule type" value="Genomic_DNA"/>
</dbReference>
<comment type="caution">
    <text evidence="2">The sequence shown here is derived from an EMBL/GenBank/DDBJ whole genome shotgun (WGS) entry which is preliminary data.</text>
</comment>
<keyword evidence="1" id="KW-0472">Membrane</keyword>
<dbReference type="RefSeq" id="WP_346784528.1">
    <property type="nucleotide sequence ID" value="NZ_JBDLBR010000002.1"/>
</dbReference>
<feature type="transmembrane region" description="Helical" evidence="1">
    <location>
        <begin position="30"/>
        <end position="48"/>
    </location>
</feature>
<evidence type="ECO:0008006" key="4">
    <source>
        <dbReference type="Google" id="ProtNLM"/>
    </source>
</evidence>
<evidence type="ECO:0000256" key="1">
    <source>
        <dbReference type="SAM" id="Phobius"/>
    </source>
</evidence>
<sequence>MSVLSRVGPFLPFLAGILAAIIMQEFETPFPVRLLVYAGVGLTLFAAYRWTKARANGEASSSKLS</sequence>
<keyword evidence="1" id="KW-0812">Transmembrane</keyword>
<feature type="transmembrane region" description="Helical" evidence="1">
    <location>
        <begin position="7"/>
        <end position="24"/>
    </location>
</feature>
<keyword evidence="1" id="KW-1133">Transmembrane helix</keyword>
<accession>A0ABV0CW31</accession>
<evidence type="ECO:0000313" key="2">
    <source>
        <dbReference type="EMBL" id="MEN7537079.1"/>
    </source>
</evidence>
<reference evidence="2 3" key="1">
    <citation type="submission" date="2024-05" db="EMBL/GenBank/DDBJ databases">
        <authorList>
            <person name="Park S."/>
        </authorList>
    </citation>
    <scope>NUCLEOTIDE SEQUENCE [LARGE SCALE GENOMIC DNA]</scope>
    <source>
        <strain evidence="2 3">DGU5</strain>
    </source>
</reference>
<proteinExistence type="predicted"/>
<evidence type="ECO:0000313" key="3">
    <source>
        <dbReference type="Proteomes" id="UP001484535"/>
    </source>
</evidence>